<organism evidence="1 2">
    <name type="scientific">Kosakonia phage Kc263</name>
    <dbReference type="NCBI Taxonomy" id="2863194"/>
    <lineage>
        <taxon>Viruses</taxon>
        <taxon>Duplodnaviria</taxon>
        <taxon>Heunggongvirae</taxon>
        <taxon>Uroviricota</taxon>
        <taxon>Caudoviricetes</taxon>
        <taxon>Chimalliviridae</taxon>
        <taxon>Branisovskavirus</taxon>
        <taxon>Branisovskavirus Kc263</taxon>
    </lineage>
</organism>
<proteinExistence type="predicted"/>
<dbReference type="GeneID" id="77953227"/>
<protein>
    <submittedName>
        <fullName evidence="1">Alpha-1,6-mannosylglycoprotein 6-beta-N-acetylglucosaminyltransferase A</fullName>
    </submittedName>
</protein>
<evidence type="ECO:0000313" key="2">
    <source>
        <dbReference type="Proteomes" id="UP000828443"/>
    </source>
</evidence>
<dbReference type="Proteomes" id="UP000828443">
    <property type="component" value="Segment"/>
</dbReference>
<keyword evidence="2" id="KW-1185">Reference proteome</keyword>
<dbReference type="KEGG" id="vg:77953227"/>
<evidence type="ECO:0000313" key="1">
    <source>
        <dbReference type="EMBL" id="QYN80050.1"/>
    </source>
</evidence>
<accession>A0AAE7WFV2</accession>
<name>A0AAE7WFV2_9CAUD</name>
<reference evidence="1" key="1">
    <citation type="journal article" date="2021" name="Viruses">
        <title>Novel Viruses That Lyse Plant and Human Strains of Kosakonia cowanii.</title>
        <authorList>
            <person name="Petrzik K."/>
            <person name="Brazdova S."/>
            <person name="Krawczyk K."/>
        </authorList>
    </citation>
    <scope>NUCLEOTIDE SEQUENCE</scope>
</reference>
<dbReference type="RefSeq" id="YP_010676862.1">
    <property type="nucleotide sequence ID" value="NC_071015.1"/>
</dbReference>
<sequence>MSKLNYTLDQVWSLEPEFKTLVGDVCKRMLSVPNWREVDFKESFSVDGTSFDFIFKTSGIVPLLDQIPQNDPTVVTATTFLHGRPYVFGVQLSDFEKETPLDDELHNRITTDFIGCVVANMARRWYSEDGMRERVHAFAQVEGFDYIVDHIDGRLHINYTEYGYMLSFINEPGDVLYHVEHHDKLTPENPKNPYKAIFLRHLDDLIVKLLALEKIWQGSWSKTLN</sequence>
<dbReference type="EMBL" id="MZ348422">
    <property type="protein sequence ID" value="QYN80050.1"/>
    <property type="molecule type" value="Genomic_DNA"/>
</dbReference>